<dbReference type="EMBL" id="CM056815">
    <property type="protein sequence ID" value="KAJ8631798.1"/>
    <property type="molecule type" value="Genomic_DNA"/>
</dbReference>
<evidence type="ECO:0000313" key="1">
    <source>
        <dbReference type="EMBL" id="KAJ8631798.1"/>
    </source>
</evidence>
<name>A0ACC2LFC5_PERAE</name>
<protein>
    <submittedName>
        <fullName evidence="1">Uncharacterized protein</fullName>
    </submittedName>
</protein>
<proteinExistence type="predicted"/>
<dbReference type="Proteomes" id="UP001234297">
    <property type="component" value="Chromosome 7"/>
</dbReference>
<keyword evidence="2" id="KW-1185">Reference proteome</keyword>
<organism evidence="1 2">
    <name type="scientific">Persea americana</name>
    <name type="common">Avocado</name>
    <dbReference type="NCBI Taxonomy" id="3435"/>
    <lineage>
        <taxon>Eukaryota</taxon>
        <taxon>Viridiplantae</taxon>
        <taxon>Streptophyta</taxon>
        <taxon>Embryophyta</taxon>
        <taxon>Tracheophyta</taxon>
        <taxon>Spermatophyta</taxon>
        <taxon>Magnoliopsida</taxon>
        <taxon>Magnoliidae</taxon>
        <taxon>Laurales</taxon>
        <taxon>Lauraceae</taxon>
        <taxon>Persea</taxon>
    </lineage>
</organism>
<comment type="caution">
    <text evidence="1">The sequence shown here is derived from an EMBL/GenBank/DDBJ whole genome shotgun (WGS) entry which is preliminary data.</text>
</comment>
<evidence type="ECO:0000313" key="2">
    <source>
        <dbReference type="Proteomes" id="UP001234297"/>
    </source>
</evidence>
<reference evidence="1 2" key="1">
    <citation type="journal article" date="2022" name="Hortic Res">
        <title>A haplotype resolved chromosomal level avocado genome allows analysis of novel avocado genes.</title>
        <authorList>
            <person name="Nath O."/>
            <person name="Fletcher S.J."/>
            <person name="Hayward A."/>
            <person name="Shaw L.M."/>
            <person name="Masouleh A.K."/>
            <person name="Furtado A."/>
            <person name="Henry R.J."/>
            <person name="Mitter N."/>
        </authorList>
    </citation>
    <scope>NUCLEOTIDE SEQUENCE [LARGE SCALE GENOMIC DNA]</scope>
    <source>
        <strain evidence="2">cv. Hass</strain>
    </source>
</reference>
<sequence length="170" mass="17955">MQAPSTQSLSCTIPEEHITPGQNIINPQPPIVSSPTVPCVPGHIVPAHSDTCVTIVGPIIPAQTINSGPALPRFDTNAATVSHAATQQSNPFVDSTTSTNMNEPIQSAPTSIRKQRLNSTVPVFTMVTRTKDGTRKPKVLSTTQHPLPTALIVTTSIAESTCFSRAVKSP</sequence>
<accession>A0ACC2LFC5</accession>
<gene>
    <name evidence="1" type="ORF">MRB53_025121</name>
</gene>